<dbReference type="SUPFAM" id="SSF49478">
    <property type="entry name" value="Cna protein B-type domain"/>
    <property type="match status" value="1"/>
</dbReference>
<dbReference type="PROSITE" id="PS50850">
    <property type="entry name" value="MFS"/>
    <property type="match status" value="1"/>
</dbReference>
<evidence type="ECO:0000313" key="9">
    <source>
        <dbReference type="Proteomes" id="UP001501509"/>
    </source>
</evidence>
<feature type="compositionally biased region" description="Low complexity" evidence="5">
    <location>
        <begin position="543"/>
        <end position="554"/>
    </location>
</feature>
<protein>
    <submittedName>
        <fullName evidence="8">MFS transporter</fullName>
    </submittedName>
</protein>
<evidence type="ECO:0000256" key="5">
    <source>
        <dbReference type="SAM" id="MobiDB-lite"/>
    </source>
</evidence>
<feature type="transmembrane region" description="Helical" evidence="6">
    <location>
        <begin position="341"/>
        <end position="361"/>
    </location>
</feature>
<evidence type="ECO:0000256" key="3">
    <source>
        <dbReference type="ARBA" id="ARBA00022989"/>
    </source>
</evidence>
<feature type="transmembrane region" description="Helical" evidence="6">
    <location>
        <begin position="237"/>
        <end position="255"/>
    </location>
</feature>
<feature type="transmembrane region" description="Helical" evidence="6">
    <location>
        <begin position="54"/>
        <end position="72"/>
    </location>
</feature>
<feature type="transmembrane region" description="Helical" evidence="6">
    <location>
        <begin position="143"/>
        <end position="166"/>
    </location>
</feature>
<dbReference type="InterPro" id="IPR013783">
    <property type="entry name" value="Ig-like_fold"/>
</dbReference>
<keyword evidence="3 6" id="KW-1133">Transmembrane helix</keyword>
<dbReference type="CDD" id="cd17502">
    <property type="entry name" value="MFS_Azr1_MDR_like"/>
    <property type="match status" value="1"/>
</dbReference>
<feature type="transmembrane region" description="Helical" evidence="6">
    <location>
        <begin position="172"/>
        <end position="194"/>
    </location>
</feature>
<feature type="transmembrane region" description="Helical" evidence="6">
    <location>
        <begin position="206"/>
        <end position="225"/>
    </location>
</feature>
<dbReference type="Gene3D" id="2.60.40.10">
    <property type="entry name" value="Immunoglobulins"/>
    <property type="match status" value="1"/>
</dbReference>
<dbReference type="EMBL" id="BAAATD010000006">
    <property type="protein sequence ID" value="GAA2606244.1"/>
    <property type="molecule type" value="Genomic_DNA"/>
</dbReference>
<feature type="compositionally biased region" description="Gly residues" evidence="5">
    <location>
        <begin position="516"/>
        <end position="531"/>
    </location>
</feature>
<feature type="region of interest" description="Disordered" evidence="5">
    <location>
        <begin position="512"/>
        <end position="571"/>
    </location>
</feature>
<dbReference type="RefSeq" id="WP_344543859.1">
    <property type="nucleotide sequence ID" value="NZ_BAAATD010000006.1"/>
</dbReference>
<dbReference type="SUPFAM" id="SSF103473">
    <property type="entry name" value="MFS general substrate transporter"/>
    <property type="match status" value="1"/>
</dbReference>
<dbReference type="InterPro" id="IPR020846">
    <property type="entry name" value="MFS_dom"/>
</dbReference>
<dbReference type="InterPro" id="IPR001958">
    <property type="entry name" value="Tet-R_TetA/multi-R_MdtG-like"/>
</dbReference>
<keyword evidence="2 6" id="KW-0812">Transmembrane</keyword>
<proteinExistence type="predicted"/>
<evidence type="ECO:0000256" key="1">
    <source>
        <dbReference type="ARBA" id="ARBA00004651"/>
    </source>
</evidence>
<dbReference type="Gene3D" id="1.20.1250.20">
    <property type="entry name" value="MFS general substrate transporter like domains"/>
    <property type="match status" value="1"/>
</dbReference>
<feature type="transmembrane region" description="Helical" evidence="6">
    <location>
        <begin position="275"/>
        <end position="296"/>
    </location>
</feature>
<keyword evidence="4 6" id="KW-0472">Membrane</keyword>
<comment type="caution">
    <text evidence="8">The sequence shown here is derived from an EMBL/GenBank/DDBJ whole genome shotgun (WGS) entry which is preliminary data.</text>
</comment>
<dbReference type="PANTHER" id="PTHR23501">
    <property type="entry name" value="MAJOR FACILITATOR SUPERFAMILY"/>
    <property type="match status" value="1"/>
</dbReference>
<dbReference type="InterPro" id="IPR008969">
    <property type="entry name" value="CarboxyPept-like_regulatory"/>
</dbReference>
<dbReference type="InterPro" id="IPR036259">
    <property type="entry name" value="MFS_trans_sf"/>
</dbReference>
<dbReference type="PANTHER" id="PTHR23501:SF197">
    <property type="entry name" value="COMD"/>
    <property type="match status" value="1"/>
</dbReference>
<dbReference type="Proteomes" id="UP001501509">
    <property type="component" value="Unassembled WGS sequence"/>
</dbReference>
<dbReference type="InterPro" id="IPR011701">
    <property type="entry name" value="MFS"/>
</dbReference>
<feature type="transmembrane region" description="Helical" evidence="6">
    <location>
        <begin position="367"/>
        <end position="389"/>
    </location>
</feature>
<accession>A0ABN3PXA1</accession>
<evidence type="ECO:0000313" key="8">
    <source>
        <dbReference type="EMBL" id="GAA2606244.1"/>
    </source>
</evidence>
<organism evidence="8 9">
    <name type="scientific">Actinomadura fulvescens</name>
    <dbReference type="NCBI Taxonomy" id="46160"/>
    <lineage>
        <taxon>Bacteria</taxon>
        <taxon>Bacillati</taxon>
        <taxon>Actinomycetota</taxon>
        <taxon>Actinomycetes</taxon>
        <taxon>Streptosporangiales</taxon>
        <taxon>Thermomonosporaceae</taxon>
        <taxon>Actinomadura</taxon>
    </lineage>
</organism>
<evidence type="ECO:0000256" key="6">
    <source>
        <dbReference type="SAM" id="Phobius"/>
    </source>
</evidence>
<evidence type="ECO:0000259" key="7">
    <source>
        <dbReference type="PROSITE" id="PS50850"/>
    </source>
</evidence>
<feature type="compositionally biased region" description="Basic and acidic residues" evidence="5">
    <location>
        <begin position="808"/>
        <end position="819"/>
    </location>
</feature>
<dbReference type="Gene3D" id="2.60.40.1120">
    <property type="entry name" value="Carboxypeptidase-like, regulatory domain"/>
    <property type="match status" value="1"/>
</dbReference>
<feature type="transmembrane region" description="Helical" evidence="6">
    <location>
        <begin position="316"/>
        <end position="334"/>
    </location>
</feature>
<dbReference type="Pfam" id="PF07690">
    <property type="entry name" value="MFS_1"/>
    <property type="match status" value="1"/>
</dbReference>
<feature type="domain" description="Major facilitator superfamily (MFS) profile" evidence="7">
    <location>
        <begin position="20"/>
        <end position="503"/>
    </location>
</feature>
<dbReference type="SUPFAM" id="SSF49464">
    <property type="entry name" value="Carboxypeptidase regulatory domain-like"/>
    <property type="match status" value="2"/>
</dbReference>
<name>A0ABN3PXA1_9ACTN</name>
<feature type="transmembrane region" description="Helical" evidence="6">
    <location>
        <begin position="84"/>
        <end position="102"/>
    </location>
</feature>
<gene>
    <name evidence="8" type="ORF">GCM10010411_45510</name>
</gene>
<sequence length="819" mass="83594">MTAAHDQARPVYTHRQILEILAGLMMAMLTAMISTSVVGTALPTIVGDLGGQDQLAWVASASLLTMTASTPLWGKLSDIFGRKLMFQSALLIFVLASVGAGMSQNMAELITARAFQGLGVGGLSALAQVILGDVVPPRERGRYAGYMGAVFGVATVAGPLLGGFIVDTDGLGWRWCFYVCIPLAVVAFLVIQKVLKLPRVRRDTRLDVFGAFTITGSATALMVLLSLGGKEFDWNSTWTYALGVASAVLLVASLFAERLASEPILPPRLFRNRTFVLASIGSLCVGIAMFGGMIYLPQYLQIVKGMSPTASGLMTLPLVIGMFITSTGSGQIVTRTGHWKIFPVLGLLFVGGSMFMLSQLHTDSSKLVIGADVAVLGVGLGLTLQILILAAQNASAPADLAATTSGVSFFRNLGGAMGVAAFGAILSNRFTAELKDALASAHVRPPAGGTALGSPDQVHSLPEPFKGLVLESFTRALESVFTVGIPIAVLGFLAVVLLKELPLRGSAAKHAKAEHTGGGAPNGGAPNGLGPSGVAPNGVVRNAAVPGPAASGSPVPAPGEPPGGETHGEIRGVVRGVDGSPVAGAALTLIDVAGHQLARTGSDTGGAYSMRTPGPGTYVLIAAAGDHEPEAVTLVTGDRPLEHDLRLAGNGGLAGTVRGGDGVPVDGAMVVVTDVRGEVVGRARTEGDGGFTFTDVAAGTYTLAVSAAGHRPAAVLVQVAGQGQTRHDVDLLPGASVRGTVRGPAGEPLGDARVTLVDGAGNVVAMMITGSDGEYAFADLTGGRYTVIASGYPPVATTLSLSGGGGQDRYDVRLGHPDD</sequence>
<feature type="transmembrane region" description="Helical" evidence="6">
    <location>
        <begin position="114"/>
        <end position="131"/>
    </location>
</feature>
<feature type="transmembrane region" description="Helical" evidence="6">
    <location>
        <begin position="20"/>
        <end position="42"/>
    </location>
</feature>
<feature type="transmembrane region" description="Helical" evidence="6">
    <location>
        <begin position="479"/>
        <end position="498"/>
    </location>
</feature>
<reference evidence="8 9" key="1">
    <citation type="journal article" date="2019" name="Int. J. Syst. Evol. Microbiol.">
        <title>The Global Catalogue of Microorganisms (GCM) 10K type strain sequencing project: providing services to taxonomists for standard genome sequencing and annotation.</title>
        <authorList>
            <consortium name="The Broad Institute Genomics Platform"/>
            <consortium name="The Broad Institute Genome Sequencing Center for Infectious Disease"/>
            <person name="Wu L."/>
            <person name="Ma J."/>
        </authorList>
    </citation>
    <scope>NUCLEOTIDE SEQUENCE [LARGE SCALE GENOMIC DNA]</scope>
    <source>
        <strain evidence="8 9">JCM 6833</strain>
    </source>
</reference>
<evidence type="ECO:0000256" key="4">
    <source>
        <dbReference type="ARBA" id="ARBA00023136"/>
    </source>
</evidence>
<keyword evidence="9" id="KW-1185">Reference proteome</keyword>
<dbReference type="Gene3D" id="1.20.1720.10">
    <property type="entry name" value="Multidrug resistance protein D"/>
    <property type="match status" value="1"/>
</dbReference>
<dbReference type="PRINTS" id="PR01035">
    <property type="entry name" value="TCRTETA"/>
</dbReference>
<dbReference type="Pfam" id="PF13620">
    <property type="entry name" value="CarboxypepD_reg"/>
    <property type="match status" value="3"/>
</dbReference>
<feature type="region of interest" description="Disordered" evidence="5">
    <location>
        <begin position="800"/>
        <end position="819"/>
    </location>
</feature>
<evidence type="ECO:0000256" key="2">
    <source>
        <dbReference type="ARBA" id="ARBA00022692"/>
    </source>
</evidence>
<comment type="subcellular location">
    <subcellularLocation>
        <location evidence="1">Cell membrane</location>
        <topology evidence="1">Multi-pass membrane protein</topology>
    </subcellularLocation>
</comment>